<evidence type="ECO:0000313" key="3">
    <source>
        <dbReference type="EMBL" id="KAK9007198.1"/>
    </source>
</evidence>
<feature type="region of interest" description="Disordered" evidence="1">
    <location>
        <begin position="65"/>
        <end position="85"/>
    </location>
</feature>
<sequence length="85" mass="9607">MGNVRARAFWAGSADPDKGELSPRDCSSQSLKLPPSLPRCVFRRTKAINDDLRTLLSSKNQIGVRTRSQTLRNKARTAARLQRRR</sequence>
<evidence type="ECO:0000313" key="4">
    <source>
        <dbReference type="Proteomes" id="UP001396334"/>
    </source>
</evidence>
<dbReference type="EMBL" id="JBBPBN010000027">
    <property type="protein sequence ID" value="KAK9007197.1"/>
    <property type="molecule type" value="Genomic_DNA"/>
</dbReference>
<proteinExistence type="predicted"/>
<evidence type="ECO:0000313" key="2">
    <source>
        <dbReference type="EMBL" id="KAK9007197.1"/>
    </source>
</evidence>
<feature type="compositionally biased region" description="Basic residues" evidence="1">
    <location>
        <begin position="73"/>
        <end position="85"/>
    </location>
</feature>
<comment type="caution">
    <text evidence="3">The sequence shown here is derived from an EMBL/GenBank/DDBJ whole genome shotgun (WGS) entry which is preliminary data.</text>
</comment>
<organism evidence="3 4">
    <name type="scientific">Hibiscus sabdariffa</name>
    <name type="common">roselle</name>
    <dbReference type="NCBI Taxonomy" id="183260"/>
    <lineage>
        <taxon>Eukaryota</taxon>
        <taxon>Viridiplantae</taxon>
        <taxon>Streptophyta</taxon>
        <taxon>Embryophyta</taxon>
        <taxon>Tracheophyta</taxon>
        <taxon>Spermatophyta</taxon>
        <taxon>Magnoliopsida</taxon>
        <taxon>eudicotyledons</taxon>
        <taxon>Gunneridae</taxon>
        <taxon>Pentapetalae</taxon>
        <taxon>rosids</taxon>
        <taxon>malvids</taxon>
        <taxon>Malvales</taxon>
        <taxon>Malvaceae</taxon>
        <taxon>Malvoideae</taxon>
        <taxon>Hibiscus</taxon>
    </lineage>
</organism>
<accession>A0ABR2R2M7</accession>
<name>A0ABR2R2M7_9ROSI</name>
<protein>
    <submittedName>
        <fullName evidence="3">Uncharacterized protein</fullName>
    </submittedName>
</protein>
<gene>
    <name evidence="2" type="ORF">V6N11_051027</name>
    <name evidence="3" type="ORF">V6N11_051028</name>
</gene>
<feature type="region of interest" description="Disordered" evidence="1">
    <location>
        <begin position="1"/>
        <end position="33"/>
    </location>
</feature>
<dbReference type="EMBL" id="JBBPBN010000027">
    <property type="protein sequence ID" value="KAK9007198.1"/>
    <property type="molecule type" value="Genomic_DNA"/>
</dbReference>
<dbReference type="Proteomes" id="UP001396334">
    <property type="component" value="Unassembled WGS sequence"/>
</dbReference>
<evidence type="ECO:0000256" key="1">
    <source>
        <dbReference type="SAM" id="MobiDB-lite"/>
    </source>
</evidence>
<reference evidence="3 4" key="1">
    <citation type="journal article" date="2024" name="G3 (Bethesda)">
        <title>Genome assembly of Hibiscus sabdariffa L. provides insights into metabolisms of medicinal natural products.</title>
        <authorList>
            <person name="Kim T."/>
        </authorList>
    </citation>
    <scope>NUCLEOTIDE SEQUENCE [LARGE SCALE GENOMIC DNA]</scope>
    <source>
        <strain evidence="3">TK-2024</strain>
        <tissue evidence="3">Old leaves</tissue>
    </source>
</reference>
<keyword evidence="4" id="KW-1185">Reference proteome</keyword>